<reference evidence="2 3" key="1">
    <citation type="submission" date="2018-02" db="EMBL/GenBank/DDBJ databases">
        <title>Comparative genomes isolates from brazilian mangrove.</title>
        <authorList>
            <person name="Araujo J.E."/>
            <person name="Taketani R.G."/>
            <person name="Silva M.C.P."/>
            <person name="Loureco M.V."/>
            <person name="Andreote F.D."/>
        </authorList>
    </citation>
    <scope>NUCLEOTIDE SEQUENCE [LARGE SCALE GENOMIC DNA]</scope>
    <source>
        <strain evidence="2 3">Nap-Phe MGV</strain>
    </source>
</reference>
<accession>A0A2S8GML7</accession>
<dbReference type="SUPFAM" id="SSF53187">
    <property type="entry name" value="Zn-dependent exopeptidases"/>
    <property type="match status" value="1"/>
</dbReference>
<evidence type="ECO:0000313" key="3">
    <source>
        <dbReference type="Proteomes" id="UP000237819"/>
    </source>
</evidence>
<name>A0A2S8GML7_9BACT</name>
<dbReference type="OrthoDB" id="9762302at2"/>
<dbReference type="InterPro" id="IPR045175">
    <property type="entry name" value="M28_fam"/>
</dbReference>
<protein>
    <submittedName>
        <fullName evidence="2">Peptidase M28</fullName>
    </submittedName>
</protein>
<gene>
    <name evidence="2" type="ORF">C5Y93_14430</name>
</gene>
<comment type="caution">
    <text evidence="2">The sequence shown here is derived from an EMBL/GenBank/DDBJ whole genome shotgun (WGS) entry which is preliminary data.</text>
</comment>
<dbReference type="RefSeq" id="WP_105336177.1">
    <property type="nucleotide sequence ID" value="NZ_PUHZ01000014.1"/>
</dbReference>
<dbReference type="InterPro" id="IPR007484">
    <property type="entry name" value="Peptidase_M28"/>
</dbReference>
<evidence type="ECO:0000259" key="1">
    <source>
        <dbReference type="Pfam" id="PF04389"/>
    </source>
</evidence>
<dbReference type="Proteomes" id="UP000237819">
    <property type="component" value="Unassembled WGS sequence"/>
</dbReference>
<dbReference type="Pfam" id="PF04389">
    <property type="entry name" value="Peptidase_M28"/>
    <property type="match status" value="1"/>
</dbReference>
<dbReference type="CDD" id="cd05640">
    <property type="entry name" value="M28_like"/>
    <property type="match status" value="1"/>
</dbReference>
<dbReference type="AlphaFoldDB" id="A0A2S8GML7"/>
<dbReference type="GO" id="GO:0006508">
    <property type="term" value="P:proteolysis"/>
    <property type="evidence" value="ECO:0007669"/>
    <property type="project" value="InterPro"/>
</dbReference>
<dbReference type="EMBL" id="PUHZ01000014">
    <property type="protein sequence ID" value="PQO45686.1"/>
    <property type="molecule type" value="Genomic_DNA"/>
</dbReference>
<organism evidence="2 3">
    <name type="scientific">Blastopirellula marina</name>
    <dbReference type="NCBI Taxonomy" id="124"/>
    <lineage>
        <taxon>Bacteria</taxon>
        <taxon>Pseudomonadati</taxon>
        <taxon>Planctomycetota</taxon>
        <taxon>Planctomycetia</taxon>
        <taxon>Pirellulales</taxon>
        <taxon>Pirellulaceae</taxon>
        <taxon>Blastopirellula</taxon>
    </lineage>
</organism>
<sequence length="294" mass="33400">MHDLLDLEERLFLHVDRLAGLIGPRTLERPTSIQAAIAYIQSQFQESGYSIREETYDAIGKTATNLIVEVPGTRRPEEIVLLGAHYDTVPETPGADDNASAVAVLLETARLLKDHVGKRTLRFVAFACEEPPYYLIDLMGSQHHAREAKQRGEKIVGMLCLEMVGYFRDEVGSQMIPETIPRWLRWPFPKRGNFLTAVGNLRSWQLVYHFRRGFKRGSKMPLFSIALPEIIREIRMSDNSSFWDQGYPALMLTDTSFLRNPHYHEPTDTPDTLNYGTMAQVTLGVAAAMKHLLK</sequence>
<evidence type="ECO:0000313" key="2">
    <source>
        <dbReference type="EMBL" id="PQO45686.1"/>
    </source>
</evidence>
<dbReference type="GO" id="GO:0008235">
    <property type="term" value="F:metalloexopeptidase activity"/>
    <property type="evidence" value="ECO:0007669"/>
    <property type="project" value="InterPro"/>
</dbReference>
<dbReference type="PANTHER" id="PTHR12147">
    <property type="entry name" value="METALLOPEPTIDASE M28 FAMILY MEMBER"/>
    <property type="match status" value="1"/>
</dbReference>
<dbReference type="Gene3D" id="3.40.630.10">
    <property type="entry name" value="Zn peptidases"/>
    <property type="match status" value="1"/>
</dbReference>
<dbReference type="PANTHER" id="PTHR12147:SF26">
    <property type="entry name" value="PEPTIDASE M28 DOMAIN-CONTAINING PROTEIN"/>
    <property type="match status" value="1"/>
</dbReference>
<feature type="domain" description="Peptidase M28" evidence="1">
    <location>
        <begin position="65"/>
        <end position="288"/>
    </location>
</feature>
<proteinExistence type="predicted"/>